<dbReference type="Proteomes" id="UP000255279">
    <property type="component" value="Unassembled WGS sequence"/>
</dbReference>
<dbReference type="STRING" id="34060.B0181_11615"/>
<dbReference type="OrthoDB" id="6571385at2"/>
<protein>
    <submittedName>
        <fullName evidence="1">Uncharacterized protein</fullName>
    </submittedName>
</protein>
<dbReference type="AlphaFoldDB" id="A0A1S9ZSZ0"/>
<evidence type="ECO:0000313" key="2">
    <source>
        <dbReference type="EMBL" id="STZ14514.1"/>
    </source>
</evidence>
<dbReference type="EMBL" id="MUXU01000100">
    <property type="protein sequence ID" value="OOR86639.1"/>
    <property type="molecule type" value="Genomic_DNA"/>
</dbReference>
<keyword evidence="3" id="KW-1185">Reference proteome</keyword>
<gene>
    <name evidence="1" type="ORF">B0181_11615</name>
    <name evidence="2" type="ORF">NCTC10293_02109</name>
</gene>
<reference evidence="1 3" key="1">
    <citation type="submission" date="2017-02" db="EMBL/GenBank/DDBJ databases">
        <title>Draft genome sequence of Moraxella caviae CCUG 355 type strain.</title>
        <authorList>
            <person name="Engstrom-Jakobsson H."/>
            <person name="Salva-Serra F."/>
            <person name="Thorell K."/>
            <person name="Gonzales-Siles L."/>
            <person name="Karlsson R."/>
            <person name="Boulund F."/>
            <person name="Engstrand L."/>
            <person name="Moore E."/>
        </authorList>
    </citation>
    <scope>NUCLEOTIDE SEQUENCE [LARGE SCALE GENOMIC DNA]</scope>
    <source>
        <strain evidence="1 3">CCUG 355</strain>
    </source>
</reference>
<evidence type="ECO:0000313" key="1">
    <source>
        <dbReference type="EMBL" id="OOR86639.1"/>
    </source>
</evidence>
<dbReference type="RefSeq" id="WP_078277636.1">
    <property type="nucleotide sequence ID" value="NZ_CAACXO010000027.1"/>
</dbReference>
<dbReference type="EMBL" id="UGQE01000004">
    <property type="protein sequence ID" value="STZ14514.1"/>
    <property type="molecule type" value="Genomic_DNA"/>
</dbReference>
<organism evidence="1 3">
    <name type="scientific">Moraxella caviae</name>
    <dbReference type="NCBI Taxonomy" id="34060"/>
    <lineage>
        <taxon>Bacteria</taxon>
        <taxon>Pseudomonadati</taxon>
        <taxon>Pseudomonadota</taxon>
        <taxon>Gammaproteobacteria</taxon>
        <taxon>Moraxellales</taxon>
        <taxon>Moraxellaceae</taxon>
        <taxon>Moraxella</taxon>
    </lineage>
</organism>
<sequence>MITLDDIKSVQGADDGTVIVVNAWLSKHDLPRFDTIPNAIIQAAQFIAKAYLDGKLYQDRTEGMIKAKSATAGSVSTSKTFADGADGQPMSGDEMIALDLIKPYLKKASIWAVPTKRA</sequence>
<accession>A0A1S9ZSZ0</accession>
<proteinExistence type="predicted"/>
<name>A0A1S9ZSZ0_9GAMM</name>
<evidence type="ECO:0000313" key="4">
    <source>
        <dbReference type="Proteomes" id="UP000255279"/>
    </source>
</evidence>
<evidence type="ECO:0000313" key="3">
    <source>
        <dbReference type="Proteomes" id="UP000190435"/>
    </source>
</evidence>
<dbReference type="Proteomes" id="UP000190435">
    <property type="component" value="Unassembled WGS sequence"/>
</dbReference>
<reference evidence="2 4" key="2">
    <citation type="submission" date="2018-06" db="EMBL/GenBank/DDBJ databases">
        <authorList>
            <consortium name="Pathogen Informatics"/>
            <person name="Doyle S."/>
        </authorList>
    </citation>
    <scope>NUCLEOTIDE SEQUENCE [LARGE SCALE GENOMIC DNA]</scope>
    <source>
        <strain evidence="2 4">NCTC10293</strain>
    </source>
</reference>